<feature type="compositionally biased region" description="Basic and acidic residues" evidence="1">
    <location>
        <begin position="225"/>
        <end position="235"/>
    </location>
</feature>
<sequence length="245" mass="25945">MSRVWHEPAETSWSRRPGRLAVLHRTAAAVFGLVLCGFGVLGLVDRLDWFDTEGVPIAGLSTNGLLAGISLVVGGLLIAAAIGGERIASTALTVAGAAFMLSGIANVLVLPTSWNILAFGMSNVVFSLVSGAFLLILGGWGRFTGRLPPENPYRRERHPGEDRDGAEPEEQPGDGEAPDGSADRLPTAYHGVVEIADVIDLAEAERAVSRRGATRAQADGVTEAGRTRRGEDRIAGWRRTRRGDG</sequence>
<proteinExistence type="predicted"/>
<keyword evidence="4" id="KW-1185">Reference proteome</keyword>
<feature type="transmembrane region" description="Helical" evidence="2">
    <location>
        <begin position="21"/>
        <end position="44"/>
    </location>
</feature>
<keyword evidence="2" id="KW-1133">Transmembrane helix</keyword>
<evidence type="ECO:0000256" key="2">
    <source>
        <dbReference type="SAM" id="Phobius"/>
    </source>
</evidence>
<feature type="transmembrane region" description="Helical" evidence="2">
    <location>
        <begin position="64"/>
        <end position="84"/>
    </location>
</feature>
<feature type="compositionally biased region" description="Basic residues" evidence="1">
    <location>
        <begin position="236"/>
        <end position="245"/>
    </location>
</feature>
<dbReference type="Proteomes" id="UP001464923">
    <property type="component" value="Unassembled WGS sequence"/>
</dbReference>
<feature type="region of interest" description="Disordered" evidence="1">
    <location>
        <begin position="148"/>
        <end position="185"/>
    </location>
</feature>
<gene>
    <name evidence="3" type="ORF">WHI96_23515</name>
</gene>
<name>A0ABV1K384_9PSEU</name>
<keyword evidence="2" id="KW-0812">Transmembrane</keyword>
<feature type="compositionally biased region" description="Basic and acidic residues" evidence="1">
    <location>
        <begin position="152"/>
        <end position="166"/>
    </location>
</feature>
<reference evidence="3 4" key="1">
    <citation type="submission" date="2024-03" db="EMBL/GenBank/DDBJ databases">
        <title>Draft genome sequence of Pseudonocardia tropica JCM 19149.</title>
        <authorList>
            <person name="Butdee W."/>
            <person name="Duangmal K."/>
        </authorList>
    </citation>
    <scope>NUCLEOTIDE SEQUENCE [LARGE SCALE GENOMIC DNA]</scope>
    <source>
        <strain evidence="3 4">JCM 19149</strain>
    </source>
</reference>
<feature type="compositionally biased region" description="Acidic residues" evidence="1">
    <location>
        <begin position="167"/>
        <end position="177"/>
    </location>
</feature>
<dbReference type="Pfam" id="PF14325">
    <property type="entry name" value="DUF4383"/>
    <property type="match status" value="1"/>
</dbReference>
<feature type="transmembrane region" description="Helical" evidence="2">
    <location>
        <begin position="91"/>
        <end position="110"/>
    </location>
</feature>
<feature type="region of interest" description="Disordered" evidence="1">
    <location>
        <begin position="208"/>
        <end position="245"/>
    </location>
</feature>
<keyword evidence="2" id="KW-0472">Membrane</keyword>
<protein>
    <submittedName>
        <fullName evidence="3">DUF4383 domain-containing protein</fullName>
    </submittedName>
</protein>
<organism evidence="3 4">
    <name type="scientific">Pseudonocardia tropica</name>
    <dbReference type="NCBI Taxonomy" id="681289"/>
    <lineage>
        <taxon>Bacteria</taxon>
        <taxon>Bacillati</taxon>
        <taxon>Actinomycetota</taxon>
        <taxon>Actinomycetes</taxon>
        <taxon>Pseudonocardiales</taxon>
        <taxon>Pseudonocardiaceae</taxon>
        <taxon>Pseudonocardia</taxon>
    </lineage>
</organism>
<feature type="transmembrane region" description="Helical" evidence="2">
    <location>
        <begin position="116"/>
        <end position="137"/>
    </location>
</feature>
<evidence type="ECO:0000256" key="1">
    <source>
        <dbReference type="SAM" id="MobiDB-lite"/>
    </source>
</evidence>
<evidence type="ECO:0000313" key="4">
    <source>
        <dbReference type="Proteomes" id="UP001464923"/>
    </source>
</evidence>
<dbReference type="EMBL" id="JBEDNP010000018">
    <property type="protein sequence ID" value="MEQ3541787.1"/>
    <property type="molecule type" value="Genomic_DNA"/>
</dbReference>
<dbReference type="RefSeq" id="WP_345647333.1">
    <property type="nucleotide sequence ID" value="NZ_BAABLY010000050.1"/>
</dbReference>
<evidence type="ECO:0000313" key="3">
    <source>
        <dbReference type="EMBL" id="MEQ3541787.1"/>
    </source>
</evidence>
<accession>A0ABV1K384</accession>
<comment type="caution">
    <text evidence="3">The sequence shown here is derived from an EMBL/GenBank/DDBJ whole genome shotgun (WGS) entry which is preliminary data.</text>
</comment>